<evidence type="ECO:0000256" key="1">
    <source>
        <dbReference type="SAM" id="MobiDB-lite"/>
    </source>
</evidence>
<reference evidence="4 5" key="1">
    <citation type="submission" date="2020-07" db="EMBL/GenBank/DDBJ databases">
        <title>Genomic Encyclopedia of Type Strains, Phase IV (KMG-IV): sequencing the most valuable type-strain genomes for metagenomic binning, comparative biology and taxonomic classification.</title>
        <authorList>
            <person name="Goeker M."/>
        </authorList>
    </citation>
    <scope>NUCLEOTIDE SEQUENCE [LARGE SCALE GENOMIC DNA]</scope>
    <source>
        <strain evidence="4 5">DSM 29043</strain>
    </source>
</reference>
<keyword evidence="5" id="KW-1185">Reference proteome</keyword>
<name>A0A7Y9XTC9_9SPHN</name>
<dbReference type="Pfam" id="PF01757">
    <property type="entry name" value="Acyl_transf_3"/>
    <property type="match status" value="1"/>
</dbReference>
<evidence type="ECO:0000256" key="2">
    <source>
        <dbReference type="SAM" id="Phobius"/>
    </source>
</evidence>
<feature type="transmembrane region" description="Helical" evidence="2">
    <location>
        <begin position="49"/>
        <end position="70"/>
    </location>
</feature>
<feature type="transmembrane region" description="Helical" evidence="2">
    <location>
        <begin position="278"/>
        <end position="297"/>
    </location>
</feature>
<evidence type="ECO:0000259" key="3">
    <source>
        <dbReference type="Pfam" id="PF01757"/>
    </source>
</evidence>
<comment type="caution">
    <text evidence="4">The sequence shown here is derived from an EMBL/GenBank/DDBJ whole genome shotgun (WGS) entry which is preliminary data.</text>
</comment>
<keyword evidence="2" id="KW-0812">Transmembrane</keyword>
<feature type="transmembrane region" description="Helical" evidence="2">
    <location>
        <begin position="114"/>
        <end position="147"/>
    </location>
</feature>
<keyword evidence="2" id="KW-0472">Membrane</keyword>
<feature type="transmembrane region" description="Helical" evidence="2">
    <location>
        <begin position="198"/>
        <end position="216"/>
    </location>
</feature>
<feature type="domain" description="Acyltransferase 3" evidence="3">
    <location>
        <begin position="18"/>
        <end position="322"/>
    </location>
</feature>
<evidence type="ECO:0000313" key="5">
    <source>
        <dbReference type="Proteomes" id="UP000522081"/>
    </source>
</evidence>
<evidence type="ECO:0000313" key="4">
    <source>
        <dbReference type="EMBL" id="NYH94165.1"/>
    </source>
</evidence>
<feature type="region of interest" description="Disordered" evidence="1">
    <location>
        <begin position="329"/>
        <end position="352"/>
    </location>
</feature>
<feature type="transmembrane region" description="Helical" evidence="2">
    <location>
        <begin position="303"/>
        <end position="323"/>
    </location>
</feature>
<dbReference type="Proteomes" id="UP000522081">
    <property type="component" value="Unassembled WGS sequence"/>
</dbReference>
<dbReference type="InterPro" id="IPR050879">
    <property type="entry name" value="Acyltransferase_3"/>
</dbReference>
<feature type="transmembrane region" description="Helical" evidence="2">
    <location>
        <begin position="91"/>
        <end position="108"/>
    </location>
</feature>
<dbReference type="PANTHER" id="PTHR23028">
    <property type="entry name" value="ACETYLTRANSFERASE"/>
    <property type="match status" value="1"/>
</dbReference>
<sequence length="352" mass="38482">MADLPPADRPAMPARRLEGLDALRGIAALCVFQFHASFILGGATPEASGAGYLAVDFFFMLSGYVMARTYEQRLAKGFGAMRFLGARYRRLWPIMAIGGVITAPMLAMDLGDPATFAAIFVANLLFIPVFFTGTITFPLNSVAWSILAELFANAVHAVVLWRWRTRAVFALAAFCLPALAATAWYHGTLDLGAGVDNVWAGLLRALFAYAIGIVLYRKWRDEPPFRLSPLLAFAAMPALFAWSLWVGESSWLFDVAFVALVCPLLVGAGLAWQHSHWLARWLGLLSFPLYAVHLPMLQWGRGLHVEPVLTMAATIALALYIAWRNEAPKRGKSPRNQPAAAAEPVPTPRGLA</sequence>
<dbReference type="EMBL" id="JACBZF010000001">
    <property type="protein sequence ID" value="NYH94165.1"/>
    <property type="molecule type" value="Genomic_DNA"/>
</dbReference>
<feature type="transmembrane region" description="Helical" evidence="2">
    <location>
        <begin position="167"/>
        <end position="186"/>
    </location>
</feature>
<feature type="transmembrane region" description="Helical" evidence="2">
    <location>
        <begin position="251"/>
        <end position="271"/>
    </location>
</feature>
<accession>A0A7Y9XTC9</accession>
<keyword evidence="2" id="KW-1133">Transmembrane helix</keyword>
<feature type="transmembrane region" description="Helical" evidence="2">
    <location>
        <begin position="22"/>
        <end position="43"/>
    </location>
</feature>
<protein>
    <submittedName>
        <fullName evidence="4">Peptidoglycan/LPS O-acetylase OafA/YrhL</fullName>
    </submittedName>
</protein>
<feature type="transmembrane region" description="Helical" evidence="2">
    <location>
        <begin position="228"/>
        <end position="245"/>
    </location>
</feature>
<dbReference type="InterPro" id="IPR002656">
    <property type="entry name" value="Acyl_transf_3_dom"/>
</dbReference>
<dbReference type="RefSeq" id="WP_188710013.1">
    <property type="nucleotide sequence ID" value="NZ_BMGF01000001.1"/>
</dbReference>
<dbReference type="AlphaFoldDB" id="A0A7Y9XTC9"/>
<dbReference type="PANTHER" id="PTHR23028:SF134">
    <property type="entry name" value="PUTATIVE (AFU_ORTHOLOGUE AFUA_4G08520)-RELATED"/>
    <property type="match status" value="1"/>
</dbReference>
<dbReference type="GO" id="GO:0016747">
    <property type="term" value="F:acyltransferase activity, transferring groups other than amino-acyl groups"/>
    <property type="evidence" value="ECO:0007669"/>
    <property type="project" value="InterPro"/>
</dbReference>
<organism evidence="4 5">
    <name type="scientific">Novosphingobium marinum</name>
    <dbReference type="NCBI Taxonomy" id="1514948"/>
    <lineage>
        <taxon>Bacteria</taxon>
        <taxon>Pseudomonadati</taxon>
        <taxon>Pseudomonadota</taxon>
        <taxon>Alphaproteobacteria</taxon>
        <taxon>Sphingomonadales</taxon>
        <taxon>Sphingomonadaceae</taxon>
        <taxon>Novosphingobium</taxon>
    </lineage>
</organism>
<proteinExistence type="predicted"/>
<gene>
    <name evidence="4" type="ORF">FHS75_000470</name>
</gene>